<keyword evidence="11" id="KW-1185">Reference proteome</keyword>
<comment type="catalytic activity">
    <reaction evidence="6">
        <text>a 1,2-diacyl-sn-glycero-3-phosphocholine + H2O = a 1-acyl-sn-glycero-3-phosphocholine + a fatty acid + H(+)</text>
        <dbReference type="Rhea" id="RHEA:15801"/>
        <dbReference type="ChEBI" id="CHEBI:15377"/>
        <dbReference type="ChEBI" id="CHEBI:15378"/>
        <dbReference type="ChEBI" id="CHEBI:28868"/>
        <dbReference type="ChEBI" id="CHEBI:57643"/>
        <dbReference type="ChEBI" id="CHEBI:58168"/>
        <dbReference type="EC" id="3.1.1.4"/>
    </reaction>
    <physiologicalReaction direction="left-to-right" evidence="6">
        <dbReference type="Rhea" id="RHEA:15802"/>
    </physiologicalReaction>
</comment>
<dbReference type="Gene3D" id="3.40.1090.10">
    <property type="entry name" value="Cytosolic phospholipase A2 catalytic domain"/>
    <property type="match status" value="1"/>
</dbReference>
<evidence type="ECO:0000313" key="11">
    <source>
        <dbReference type="Proteomes" id="UP000186922"/>
    </source>
</evidence>
<dbReference type="PANTHER" id="PTHR24139">
    <property type="entry name" value="CALCIUM-INDEPENDENT PHOSPHOLIPASE A2"/>
    <property type="match status" value="1"/>
</dbReference>
<evidence type="ECO:0000259" key="9">
    <source>
        <dbReference type="PROSITE" id="PS51635"/>
    </source>
</evidence>
<keyword evidence="3 8" id="KW-0378">Hydrolase</keyword>
<name>A0A1D1V853_RAMVA</name>
<dbReference type="GO" id="GO:0052816">
    <property type="term" value="F:long-chain fatty acyl-CoA hydrolase activity"/>
    <property type="evidence" value="ECO:0007669"/>
    <property type="project" value="TreeGrafter"/>
</dbReference>
<dbReference type="PROSITE" id="PS50297">
    <property type="entry name" value="ANK_REP_REGION"/>
    <property type="match status" value="3"/>
</dbReference>
<proteinExistence type="predicted"/>
<protein>
    <recommendedName>
        <fullName evidence="1">phospholipase A2</fullName>
        <ecNumber evidence="1">3.1.1.4</ecNumber>
    </recommendedName>
</protein>
<feature type="short sequence motif" description="GXGXXG" evidence="8">
    <location>
        <begin position="503"/>
        <end position="508"/>
    </location>
</feature>
<reference evidence="10 11" key="1">
    <citation type="journal article" date="2016" name="Nat. Commun.">
        <title>Extremotolerant tardigrade genome and improved radiotolerance of human cultured cells by tardigrade-unique protein.</title>
        <authorList>
            <person name="Hashimoto T."/>
            <person name="Horikawa D.D."/>
            <person name="Saito Y."/>
            <person name="Kuwahara H."/>
            <person name="Kozuka-Hata H."/>
            <person name="Shin-I T."/>
            <person name="Minakuchi Y."/>
            <person name="Ohishi K."/>
            <person name="Motoyama A."/>
            <person name="Aizu T."/>
            <person name="Enomoto A."/>
            <person name="Kondo K."/>
            <person name="Tanaka S."/>
            <person name="Hara Y."/>
            <person name="Koshikawa S."/>
            <person name="Sagara H."/>
            <person name="Miura T."/>
            <person name="Yokobori S."/>
            <person name="Miyagawa K."/>
            <person name="Suzuki Y."/>
            <person name="Kubo T."/>
            <person name="Oyama M."/>
            <person name="Kohara Y."/>
            <person name="Fujiyama A."/>
            <person name="Arakawa K."/>
            <person name="Katayama T."/>
            <person name="Toyoda A."/>
            <person name="Kunieda T."/>
        </authorList>
    </citation>
    <scope>NUCLEOTIDE SEQUENCE [LARGE SCALE GENOMIC DNA]</scope>
    <source>
        <strain evidence="10 11">YOKOZUNA-1</strain>
    </source>
</reference>
<dbReference type="Proteomes" id="UP000186922">
    <property type="component" value="Unassembled WGS sequence"/>
</dbReference>
<feature type="active site" description="Proton acceptor" evidence="8">
    <location>
        <position position="674"/>
    </location>
</feature>
<evidence type="ECO:0000256" key="2">
    <source>
        <dbReference type="ARBA" id="ARBA00022737"/>
    </source>
</evidence>
<evidence type="ECO:0000256" key="8">
    <source>
        <dbReference type="PROSITE-ProRule" id="PRU01161"/>
    </source>
</evidence>
<feature type="repeat" description="ANK" evidence="7">
    <location>
        <begin position="333"/>
        <end position="365"/>
    </location>
</feature>
<comment type="caution">
    <text evidence="10">The sequence shown here is derived from an EMBL/GenBank/DDBJ whole genome shotgun (WGS) entry which is preliminary data.</text>
</comment>
<keyword evidence="2" id="KW-0677">Repeat</keyword>
<dbReference type="PROSITE" id="PS50088">
    <property type="entry name" value="ANK_REPEAT"/>
    <property type="match status" value="3"/>
</dbReference>
<dbReference type="GO" id="GO:2000304">
    <property type="term" value="P:positive regulation of ceramide biosynthetic process"/>
    <property type="evidence" value="ECO:0007669"/>
    <property type="project" value="TreeGrafter"/>
</dbReference>
<dbReference type="EC" id="3.1.1.4" evidence="1"/>
<dbReference type="OrthoDB" id="10021675at2759"/>
<keyword evidence="5 8" id="KW-0443">Lipid metabolism</keyword>
<evidence type="ECO:0000256" key="6">
    <source>
        <dbReference type="ARBA" id="ARBA00023422"/>
    </source>
</evidence>
<dbReference type="EMBL" id="BDGG01000004">
    <property type="protein sequence ID" value="GAU97824.1"/>
    <property type="molecule type" value="Genomic_DNA"/>
</dbReference>
<evidence type="ECO:0000256" key="3">
    <source>
        <dbReference type="ARBA" id="ARBA00022801"/>
    </source>
</evidence>
<keyword evidence="8" id="KW-0442">Lipid degradation</keyword>
<evidence type="ECO:0000256" key="5">
    <source>
        <dbReference type="ARBA" id="ARBA00023098"/>
    </source>
</evidence>
<dbReference type="Pfam" id="PF12796">
    <property type="entry name" value="Ank_2"/>
    <property type="match status" value="2"/>
</dbReference>
<dbReference type="Pfam" id="PF01734">
    <property type="entry name" value="Patatin"/>
    <property type="match status" value="1"/>
</dbReference>
<dbReference type="SUPFAM" id="SSF48403">
    <property type="entry name" value="Ankyrin repeat"/>
    <property type="match status" value="1"/>
</dbReference>
<feature type="active site" description="Nucleophile" evidence="8">
    <location>
        <position position="537"/>
    </location>
</feature>
<evidence type="ECO:0000256" key="1">
    <source>
        <dbReference type="ARBA" id="ARBA00013278"/>
    </source>
</evidence>
<evidence type="ECO:0000256" key="4">
    <source>
        <dbReference type="ARBA" id="ARBA00023043"/>
    </source>
</evidence>
<dbReference type="InterPro" id="IPR002110">
    <property type="entry name" value="Ankyrin_rpt"/>
</dbReference>
<feature type="domain" description="PNPLA" evidence="9">
    <location>
        <begin position="499"/>
        <end position="687"/>
    </location>
</feature>
<feature type="short sequence motif" description="DGA/G" evidence="8">
    <location>
        <begin position="674"/>
        <end position="676"/>
    </location>
</feature>
<dbReference type="SUPFAM" id="SSF52151">
    <property type="entry name" value="FabD/lysophospholipase-like"/>
    <property type="match status" value="1"/>
</dbReference>
<dbReference type="GO" id="GO:0005739">
    <property type="term" value="C:mitochondrion"/>
    <property type="evidence" value="ECO:0007669"/>
    <property type="project" value="TreeGrafter"/>
</dbReference>
<feature type="short sequence motif" description="GXSXG" evidence="8">
    <location>
        <begin position="535"/>
        <end position="539"/>
    </location>
</feature>
<dbReference type="SMART" id="SM00248">
    <property type="entry name" value="ANK"/>
    <property type="match status" value="5"/>
</dbReference>
<feature type="repeat" description="ANK" evidence="7">
    <location>
        <begin position="366"/>
        <end position="398"/>
    </location>
</feature>
<keyword evidence="4 7" id="KW-0040">ANK repeat</keyword>
<dbReference type="InterPro" id="IPR036770">
    <property type="entry name" value="Ankyrin_rpt-contain_sf"/>
</dbReference>
<dbReference type="AlphaFoldDB" id="A0A1D1V853"/>
<sequence length="828" mass="92089">MDYIKQNMPFFKRRQTELILPFTYSVVLTTEAEFLTCSLCKHKPPFAIYGKPVGDKAPTADPDAMKQLAVVYELILMAPKDHNITFSIFRSPSQDKAIEEMEILHNVVQEFTKVEDIPDFWTLLNIKNVCSFIASNRDWPAVHIAAFFGWIEAFNHDSFSKKIDLSNPANGEVPLHVTVKRGHLELTKRLLALDFRLDIVTSVGDSVFHYAATTNPETIKELGKRLSPMVNSVNHDDQTPLLLACMAAKQDCIEALFSIGSDLAQNKLVLTSSEPKSKSLQMQCAESLCKVYPELLESPAVKFGGSPLHWCKSKVGVIRFMACNVNPESRNDIGETPLHLMVMKSRLDCAIVLLSHGAHIDVVDYKGNTPLHNAVIYGSMDMVKAMVVFGADIYVENKARETPLSLADGCALGKRRDEMLLVLSVASGGEHSPVLQPYRLKVRDEMRKHGQLPDENSPAGLEFLDDSAHDLMDVDPPAGPSALDDSVVILGPKRKQRVLCLDGGGIKGLVLIEMLLAIEELVKRPLKECFDWIAGTSTGASVALAIATGKDMKDILGLYFRMKDKIFVGSRPYPADAYESILQEEFGAETKMTDITGLKILIPALLVDRHPPSLHFFRNYDHPVRASGIESIVTKTGPKLLCKPLPPSEQLVWKAARASGAAPTYFRSIESFLDGGLMANNPTLDTLTEIFDYNNYMRQQGRKDEVDELLCVLSLGTGRPPMLAVPSIDVYWPEKIWDAAKIGLNASALSRLVIEQACQSEGRVVDRARAWCESHSIPFFRFSPQFGRDVSLDCVHDETLIGMLWETRAYIESEQAKLHHLAKLLTIR</sequence>
<feature type="repeat" description="ANK" evidence="7">
    <location>
        <begin position="170"/>
        <end position="202"/>
    </location>
</feature>
<accession>A0A1D1V853</accession>
<gene>
    <name evidence="10" type="primary">RvY_09055</name>
    <name evidence="10" type="synonym">RvY_09055.1</name>
    <name evidence="10" type="ORF">RvY_09055-1</name>
</gene>
<evidence type="ECO:0000256" key="7">
    <source>
        <dbReference type="PROSITE-ProRule" id="PRU00023"/>
    </source>
</evidence>
<dbReference type="InterPro" id="IPR047148">
    <property type="entry name" value="PLPL9"/>
</dbReference>
<dbReference type="GO" id="GO:0047499">
    <property type="term" value="F:calcium-independent phospholipase A2 activity"/>
    <property type="evidence" value="ECO:0007669"/>
    <property type="project" value="InterPro"/>
</dbReference>
<dbReference type="InterPro" id="IPR016035">
    <property type="entry name" value="Acyl_Trfase/lysoPLipase"/>
</dbReference>
<organism evidence="10 11">
    <name type="scientific">Ramazzottius varieornatus</name>
    <name type="common">Water bear</name>
    <name type="synonym">Tardigrade</name>
    <dbReference type="NCBI Taxonomy" id="947166"/>
    <lineage>
        <taxon>Eukaryota</taxon>
        <taxon>Metazoa</taxon>
        <taxon>Ecdysozoa</taxon>
        <taxon>Tardigrada</taxon>
        <taxon>Eutardigrada</taxon>
        <taxon>Parachela</taxon>
        <taxon>Hypsibioidea</taxon>
        <taxon>Ramazzottiidae</taxon>
        <taxon>Ramazzottius</taxon>
    </lineage>
</organism>
<dbReference type="PANTHER" id="PTHR24139:SF34">
    <property type="entry name" value="85_88 KDA CALCIUM-INDEPENDENT PHOSPHOLIPASE A2"/>
    <property type="match status" value="1"/>
</dbReference>
<dbReference type="PROSITE" id="PS51635">
    <property type="entry name" value="PNPLA"/>
    <property type="match status" value="1"/>
</dbReference>
<dbReference type="CDD" id="cd07212">
    <property type="entry name" value="Pat_PNPLA9"/>
    <property type="match status" value="1"/>
</dbReference>
<dbReference type="GO" id="GO:0016042">
    <property type="term" value="P:lipid catabolic process"/>
    <property type="evidence" value="ECO:0007669"/>
    <property type="project" value="UniProtKB-UniRule"/>
</dbReference>
<evidence type="ECO:0000313" key="10">
    <source>
        <dbReference type="EMBL" id="GAU97824.1"/>
    </source>
</evidence>
<dbReference type="STRING" id="947166.A0A1D1V853"/>
<dbReference type="InterPro" id="IPR002641">
    <property type="entry name" value="PNPLA_dom"/>
</dbReference>
<dbReference type="Gene3D" id="1.25.40.20">
    <property type="entry name" value="Ankyrin repeat-containing domain"/>
    <property type="match status" value="2"/>
</dbReference>